<dbReference type="OrthoDB" id="9101320at2"/>
<evidence type="ECO:0000256" key="1">
    <source>
        <dbReference type="SAM" id="SignalP"/>
    </source>
</evidence>
<organism evidence="3 4">
    <name type="scientific">Komagataeibacter europaeus</name>
    <name type="common">Gluconacetobacter europaeus</name>
    <dbReference type="NCBI Taxonomy" id="33995"/>
    <lineage>
        <taxon>Bacteria</taxon>
        <taxon>Pseudomonadati</taxon>
        <taxon>Pseudomonadota</taxon>
        <taxon>Alphaproteobacteria</taxon>
        <taxon>Acetobacterales</taxon>
        <taxon>Acetobacteraceae</taxon>
        <taxon>Komagataeibacter</taxon>
    </lineage>
</organism>
<dbReference type="EMBL" id="LHUQ01000004">
    <property type="protein sequence ID" value="KON65326.1"/>
    <property type="molecule type" value="Genomic_DNA"/>
</dbReference>
<keyword evidence="1" id="KW-0732">Signal</keyword>
<feature type="domain" description="DUF4142" evidence="2">
    <location>
        <begin position="40"/>
        <end position="175"/>
    </location>
</feature>
<dbReference type="PATRIC" id="fig|33995.3.peg.1296"/>
<proteinExistence type="predicted"/>
<dbReference type="InterPro" id="IPR012347">
    <property type="entry name" value="Ferritin-like"/>
</dbReference>
<evidence type="ECO:0000313" key="4">
    <source>
        <dbReference type="Proteomes" id="UP000037566"/>
    </source>
</evidence>
<name>A0A0M0EK54_KOMEU</name>
<dbReference type="PANTHER" id="PTHR38593:SF1">
    <property type="entry name" value="BLR2558 PROTEIN"/>
    <property type="match status" value="1"/>
</dbReference>
<gene>
    <name evidence="3" type="ORF">KOEU_11660</name>
</gene>
<dbReference type="AlphaFoldDB" id="A0A0M0EK54"/>
<accession>A0A0M0EK54</accession>
<evidence type="ECO:0000259" key="2">
    <source>
        <dbReference type="Pfam" id="PF13628"/>
    </source>
</evidence>
<dbReference type="PANTHER" id="PTHR38593">
    <property type="entry name" value="BLR2558 PROTEIN"/>
    <property type="match status" value="1"/>
</dbReference>
<dbReference type="Proteomes" id="UP000037566">
    <property type="component" value="Unassembled WGS sequence"/>
</dbReference>
<protein>
    <recommendedName>
        <fullName evidence="2">DUF4142 domain-containing protein</fullName>
    </recommendedName>
</protein>
<dbReference type="STRING" id="33995.KOEU_11660"/>
<dbReference type="Pfam" id="PF13628">
    <property type="entry name" value="DUF4142"/>
    <property type="match status" value="1"/>
</dbReference>
<dbReference type="InterPro" id="IPR025419">
    <property type="entry name" value="DUF4142"/>
</dbReference>
<evidence type="ECO:0000313" key="3">
    <source>
        <dbReference type="EMBL" id="KON65326.1"/>
    </source>
</evidence>
<feature type="chain" id="PRO_5005598258" description="DUF4142 domain-containing protein" evidence="1">
    <location>
        <begin position="22"/>
        <end position="177"/>
    </location>
</feature>
<keyword evidence="4" id="KW-1185">Reference proteome</keyword>
<comment type="caution">
    <text evidence="3">The sequence shown here is derived from an EMBL/GenBank/DDBJ whole genome shotgun (WGS) entry which is preliminary data.</text>
</comment>
<reference evidence="3" key="1">
    <citation type="submission" date="2015-08" db="EMBL/GenBank/DDBJ databases">
        <title>Draft genome sequence of Komagataeibacter europaeus CECT 8546 a cellulose producer strain from vinegar produced by the traditional method.</title>
        <authorList>
            <person name="Poehlein A."/>
            <person name="Valera M.J."/>
            <person name="Haack F.S."/>
            <person name="Mas A."/>
            <person name="Daniel R."/>
            <person name="Streit W.R."/>
            <person name="Mateo E."/>
        </authorList>
    </citation>
    <scope>NUCLEOTIDE SEQUENCE [LARGE SCALE GENOMIC DNA]</scope>
    <source>
        <strain evidence="3">CECT 8546</strain>
    </source>
</reference>
<feature type="signal peptide" evidence="1">
    <location>
        <begin position="1"/>
        <end position="21"/>
    </location>
</feature>
<dbReference type="Gene3D" id="1.20.1260.10">
    <property type="match status" value="1"/>
</dbReference>
<dbReference type="RefSeq" id="WP_019090825.1">
    <property type="nucleotide sequence ID" value="NZ_JACHUU010000014.1"/>
</dbReference>
<sequence>MKKSTILMLGVAVCLSTPAMAQSIPEKTGINSLMGVAPRTEDFVKIATISDMFEIQSSELALHSKDTALTEFATRMIADHKKTSAALQDLLHSGSVQIQQPTALDETHQDELDKLKTLHGRDFALQYRSDQVSAHEDAVSLFRRYSENGENASLKTWAANTLPTLENHLQAARSLPQ</sequence>